<feature type="transmembrane region" description="Helical" evidence="2">
    <location>
        <begin position="126"/>
        <end position="153"/>
    </location>
</feature>
<feature type="compositionally biased region" description="Polar residues" evidence="1">
    <location>
        <begin position="1"/>
        <end position="11"/>
    </location>
</feature>
<proteinExistence type="predicted"/>
<keyword evidence="4" id="KW-0378">Hydrolase</keyword>
<dbReference type="RefSeq" id="WP_206721082.1">
    <property type="nucleotide sequence ID" value="NZ_CP071090.1"/>
</dbReference>
<keyword evidence="2" id="KW-1133">Transmembrane helix</keyword>
<dbReference type="PANTHER" id="PTHR36435">
    <property type="entry name" value="SLR1288 PROTEIN"/>
    <property type="match status" value="1"/>
</dbReference>
<keyword evidence="4" id="KW-0645">Protease</keyword>
<evidence type="ECO:0000313" key="5">
    <source>
        <dbReference type="Proteomes" id="UP000662747"/>
    </source>
</evidence>
<protein>
    <submittedName>
        <fullName evidence="4">CPBP family intramembrane metalloprotease</fullName>
    </submittedName>
</protein>
<dbReference type="GO" id="GO:0008237">
    <property type="term" value="F:metallopeptidase activity"/>
    <property type="evidence" value="ECO:0007669"/>
    <property type="project" value="UniProtKB-KW"/>
</dbReference>
<keyword evidence="2" id="KW-0812">Transmembrane</keyword>
<dbReference type="Pfam" id="PF02517">
    <property type="entry name" value="Rce1-like"/>
    <property type="match status" value="1"/>
</dbReference>
<evidence type="ECO:0000256" key="1">
    <source>
        <dbReference type="SAM" id="MobiDB-lite"/>
    </source>
</evidence>
<gene>
    <name evidence="4" type="ORF">JY651_29790</name>
</gene>
<feature type="domain" description="CAAX prenyl protease 2/Lysostaphin resistance protein A-like" evidence="3">
    <location>
        <begin position="172"/>
        <end position="260"/>
    </location>
</feature>
<keyword evidence="5" id="KW-1185">Reference proteome</keyword>
<evidence type="ECO:0000259" key="3">
    <source>
        <dbReference type="Pfam" id="PF02517"/>
    </source>
</evidence>
<feature type="transmembrane region" description="Helical" evidence="2">
    <location>
        <begin position="278"/>
        <end position="297"/>
    </location>
</feature>
<name>A0ABX7NM72_9BACT</name>
<evidence type="ECO:0000256" key="2">
    <source>
        <dbReference type="SAM" id="Phobius"/>
    </source>
</evidence>
<sequence length="314" mass="32933">MDSQPQASSEAGSPAPNLHATAPVGSTPPRVWTVFVAYVALLTTVAVIGTLIFGVAMIVEASRKGIKNPEDFTPLIEQLKVTPWLHAAGVMTSSTTGLVMALLLAKLSPRPWRERLRLLPGASLHPVAWVAAVVACCALGQALESASILTGVWTWSATLKGLEATSKASPGTFALLMLFGTLVAGTAEELFFRGYVQSRLVERWGRTAGIACTATLFGIIHMDPIQSPLALAIGLYLGWLAEHTGSVRLPVLVHILNNAVSFLLSRFATPSSELPTSVHVALLIVCPLLVAGALVLLRRAVAAPVVAAATAVEG</sequence>
<organism evidence="4 5">
    <name type="scientific">Pyxidicoccus parkwayensis</name>
    <dbReference type="NCBI Taxonomy" id="2813578"/>
    <lineage>
        <taxon>Bacteria</taxon>
        <taxon>Pseudomonadati</taxon>
        <taxon>Myxococcota</taxon>
        <taxon>Myxococcia</taxon>
        <taxon>Myxococcales</taxon>
        <taxon>Cystobacterineae</taxon>
        <taxon>Myxococcaceae</taxon>
        <taxon>Pyxidicoccus</taxon>
    </lineage>
</organism>
<dbReference type="EMBL" id="CP071090">
    <property type="protein sequence ID" value="QSQ19498.1"/>
    <property type="molecule type" value="Genomic_DNA"/>
</dbReference>
<keyword evidence="4" id="KW-0482">Metalloprotease</keyword>
<dbReference type="Proteomes" id="UP000662747">
    <property type="component" value="Chromosome"/>
</dbReference>
<feature type="transmembrane region" description="Helical" evidence="2">
    <location>
        <begin position="35"/>
        <end position="59"/>
    </location>
</feature>
<reference evidence="4 5" key="1">
    <citation type="submission" date="2021-02" db="EMBL/GenBank/DDBJ databases">
        <title>De Novo genome assembly of isolated myxobacteria.</title>
        <authorList>
            <person name="Stevens D.C."/>
        </authorList>
    </citation>
    <scope>NUCLEOTIDE SEQUENCE [LARGE SCALE GENOMIC DNA]</scope>
    <source>
        <strain evidence="5">SCPEA02</strain>
    </source>
</reference>
<keyword evidence="2" id="KW-0472">Membrane</keyword>
<feature type="transmembrane region" description="Helical" evidence="2">
    <location>
        <begin position="173"/>
        <end position="192"/>
    </location>
</feature>
<dbReference type="PANTHER" id="PTHR36435:SF1">
    <property type="entry name" value="CAAX AMINO TERMINAL PROTEASE FAMILY PROTEIN"/>
    <property type="match status" value="1"/>
</dbReference>
<accession>A0ABX7NM72</accession>
<evidence type="ECO:0000313" key="4">
    <source>
        <dbReference type="EMBL" id="QSQ19498.1"/>
    </source>
</evidence>
<dbReference type="InterPro" id="IPR003675">
    <property type="entry name" value="Rce1/LyrA-like_dom"/>
</dbReference>
<dbReference type="InterPro" id="IPR052710">
    <property type="entry name" value="CAAX_protease"/>
</dbReference>
<feature type="region of interest" description="Disordered" evidence="1">
    <location>
        <begin position="1"/>
        <end position="22"/>
    </location>
</feature>